<keyword evidence="6" id="KW-1185">Reference proteome</keyword>
<feature type="region of interest" description="Disordered" evidence="3">
    <location>
        <begin position="10"/>
        <end position="32"/>
    </location>
</feature>
<dbReference type="Pfam" id="PF13041">
    <property type="entry name" value="PPR_2"/>
    <property type="match status" value="4"/>
</dbReference>
<dbReference type="PANTHER" id="PTHR47926">
    <property type="entry name" value="PENTATRICOPEPTIDE REPEAT-CONTAINING PROTEIN"/>
    <property type="match status" value="1"/>
</dbReference>
<dbReference type="Pfam" id="PF14432">
    <property type="entry name" value="DYW_deaminase"/>
    <property type="match status" value="1"/>
</dbReference>
<feature type="repeat" description="PPR" evidence="2">
    <location>
        <begin position="214"/>
        <end position="248"/>
    </location>
</feature>
<feature type="domain" description="DYW" evidence="4">
    <location>
        <begin position="837"/>
        <end position="929"/>
    </location>
</feature>
<keyword evidence="5" id="KW-0378">Hydrolase</keyword>
<evidence type="ECO:0000256" key="2">
    <source>
        <dbReference type="PROSITE-ProRule" id="PRU00708"/>
    </source>
</evidence>
<protein>
    <submittedName>
        <fullName evidence="5">Haloacid dehalogenase-like hydrolase domain-containing proteinisoform X1</fullName>
    </submittedName>
</protein>
<reference evidence="5" key="1">
    <citation type="journal article" date="2023" name="GigaByte">
        <title>Genome assembly of the bearded iris, Iris pallida Lam.</title>
        <authorList>
            <person name="Bruccoleri R.E."/>
            <person name="Oakeley E.J."/>
            <person name="Faust A.M.E."/>
            <person name="Altorfer M."/>
            <person name="Dessus-Babus S."/>
            <person name="Burckhardt D."/>
            <person name="Oertli M."/>
            <person name="Naumann U."/>
            <person name="Petersen F."/>
            <person name="Wong J."/>
        </authorList>
    </citation>
    <scope>NUCLEOTIDE SEQUENCE</scope>
    <source>
        <strain evidence="5">GSM-AAB239-AS_SAM_17_03QT</strain>
    </source>
</reference>
<dbReference type="GO" id="GO:0016787">
    <property type="term" value="F:hydrolase activity"/>
    <property type="evidence" value="ECO:0007669"/>
    <property type="project" value="UniProtKB-KW"/>
</dbReference>
<dbReference type="InterPro" id="IPR002885">
    <property type="entry name" value="PPR_rpt"/>
</dbReference>
<dbReference type="Gene3D" id="1.25.40.10">
    <property type="entry name" value="Tetratricopeptide repeat domain"/>
    <property type="match status" value="5"/>
</dbReference>
<evidence type="ECO:0000256" key="1">
    <source>
        <dbReference type="ARBA" id="ARBA00022737"/>
    </source>
</evidence>
<accession>A0AAX6GBQ6</accession>
<dbReference type="GO" id="GO:0003729">
    <property type="term" value="F:mRNA binding"/>
    <property type="evidence" value="ECO:0007669"/>
    <property type="project" value="UniProtKB-ARBA"/>
</dbReference>
<dbReference type="FunFam" id="1.25.40.10:FF:000073">
    <property type="entry name" value="Pentatricopeptide repeat-containing protein chloroplastic"/>
    <property type="match status" value="1"/>
</dbReference>
<feature type="repeat" description="PPR" evidence="2">
    <location>
        <begin position="350"/>
        <end position="384"/>
    </location>
</feature>
<reference evidence="5" key="2">
    <citation type="submission" date="2023-04" db="EMBL/GenBank/DDBJ databases">
        <authorList>
            <person name="Bruccoleri R.E."/>
            <person name="Oakeley E.J."/>
            <person name="Faust A.-M."/>
            <person name="Dessus-Babus S."/>
            <person name="Altorfer M."/>
            <person name="Burckhardt D."/>
            <person name="Oertli M."/>
            <person name="Naumann U."/>
            <person name="Petersen F."/>
            <person name="Wong J."/>
        </authorList>
    </citation>
    <scope>NUCLEOTIDE SEQUENCE</scope>
    <source>
        <strain evidence="5">GSM-AAB239-AS_SAM_17_03QT</strain>
        <tissue evidence="5">Leaf</tissue>
    </source>
</reference>
<comment type="caution">
    <text evidence="5">The sequence shown here is derived from an EMBL/GenBank/DDBJ whole genome shotgun (WGS) entry which is preliminary data.</text>
</comment>
<feature type="repeat" description="PPR" evidence="2">
    <location>
        <begin position="622"/>
        <end position="656"/>
    </location>
</feature>
<dbReference type="InterPro" id="IPR011990">
    <property type="entry name" value="TPR-like_helical_dom_sf"/>
</dbReference>
<evidence type="ECO:0000313" key="6">
    <source>
        <dbReference type="Proteomes" id="UP001140949"/>
    </source>
</evidence>
<proteinExistence type="predicted"/>
<dbReference type="EMBL" id="JANAVB010021595">
    <property type="protein sequence ID" value="KAJ6825827.1"/>
    <property type="molecule type" value="Genomic_DNA"/>
</dbReference>
<evidence type="ECO:0000256" key="3">
    <source>
        <dbReference type="SAM" id="MobiDB-lite"/>
    </source>
</evidence>
<dbReference type="Pfam" id="PF20431">
    <property type="entry name" value="E_motif"/>
    <property type="match status" value="1"/>
</dbReference>
<evidence type="ECO:0000259" key="4">
    <source>
        <dbReference type="Pfam" id="PF14432"/>
    </source>
</evidence>
<sequence>MEQTICISHYIPSSHHHHHHHHHHNKTSSTRRRNNAIVQAIRTPISTIDSNTISTSLSPTQHNASLLYGSHLQNDSLVSTKQLHAHIIKSGDDTNDLIRMYSDLGDIQSAAMLLLNGLEHTSLSWTDQSSCRLFEMFQELHRNGILSSVRALNSALRICGERNSLLFGSQIHAYLTKVGLDAENHLKCSLMDFYAGCASLESSEKLLEEATVMSSLLWNKVIMLNAENGLWSKAIGLFRKMQSSNVEADEVTIAKILNACGRMEGLMLGKEIHGHVVRSGLSSNLLVSNSLIAMYSKNSCVEHARRVFESLPNRNLVSWNSMISCFSLNGHLTDAMELFNGMVLSGVEPDLVTWNSLVSGYSLHGHDYEVFELFRRMQVEGEKPNSSTITSILRTVSESKFLELGRAVHGYVTRHALECNVYIGTSLVDMYVKCCSLANARRVFEATKHRNVITWNSLISGYAYEGSLDEALKLLKRMEGEGIQPNLTTWNSLISGYSMKGQSKQSLVLIRHLKEKGMKPNVVSWTALISGCCQNEQYEDSLYFFHELQKEGIKPNSATLATALRACASLASLSKGTELHCFATRKGLIVDIYVATALIDMYYKSGSLRNAQRVFESIRHKNLASWNAMIMGFASYGQSKEAGLLFDEMCRLGVKPDGITFIALLSACRHSGLISEGWKYFDDMRSKYGVSPRLEHYTSMVDLLGRGGYLDEAWDFIQGMPLEPDARLWGALLGACRTHRNLKLAETCAKHLFKLEPHNSANYLLITSLYASEKRWEDVENMRIAMNAAGVRSRAGWSWTQIGQTVHVFAVEGKQHPDIGEIYFELYQLVSEIRKVGYVPDTRCIVHNVGEAEKEKLLMSHTEKLAITYGLIRTGNGTAIRVIKNTRVCNDCHMVAKYISGVTGREIFLRDGVRFHHFKGGKCSCNDYW</sequence>
<feature type="repeat" description="PPR" evidence="2">
    <location>
        <begin position="486"/>
        <end position="520"/>
    </location>
</feature>
<dbReference type="FunFam" id="1.25.40.10:FF:001383">
    <property type="entry name" value="Pentatricopeptide repeat-containing protein mitochondrial"/>
    <property type="match status" value="1"/>
</dbReference>
<dbReference type="Proteomes" id="UP001140949">
    <property type="component" value="Unassembled WGS sequence"/>
</dbReference>
<dbReference type="FunFam" id="1.25.40.10:FF:000682">
    <property type="entry name" value="Pentatricopeptide repeat-containing protein At3g16610"/>
    <property type="match status" value="1"/>
</dbReference>
<dbReference type="InterPro" id="IPR046848">
    <property type="entry name" value="E_motif"/>
</dbReference>
<feature type="repeat" description="PPR" evidence="2">
    <location>
        <begin position="521"/>
        <end position="555"/>
    </location>
</feature>
<dbReference type="GO" id="GO:0008270">
    <property type="term" value="F:zinc ion binding"/>
    <property type="evidence" value="ECO:0007669"/>
    <property type="project" value="InterPro"/>
</dbReference>
<dbReference type="NCBIfam" id="TIGR00756">
    <property type="entry name" value="PPR"/>
    <property type="match status" value="7"/>
</dbReference>
<feature type="repeat" description="PPR" evidence="2">
    <location>
        <begin position="315"/>
        <end position="349"/>
    </location>
</feature>
<evidence type="ECO:0000313" key="5">
    <source>
        <dbReference type="EMBL" id="KAJ6825827.1"/>
    </source>
</evidence>
<dbReference type="PROSITE" id="PS51375">
    <property type="entry name" value="PPR"/>
    <property type="match status" value="7"/>
</dbReference>
<dbReference type="Pfam" id="PF01535">
    <property type="entry name" value="PPR"/>
    <property type="match status" value="2"/>
</dbReference>
<dbReference type="InterPro" id="IPR032867">
    <property type="entry name" value="DYW_dom"/>
</dbReference>
<keyword evidence="1" id="KW-0677">Repeat</keyword>
<dbReference type="InterPro" id="IPR046960">
    <property type="entry name" value="PPR_At4g14850-like_plant"/>
</dbReference>
<name>A0AAX6GBQ6_IRIPA</name>
<dbReference type="FunFam" id="1.25.40.10:FF:000090">
    <property type="entry name" value="Pentatricopeptide repeat-containing protein, chloroplastic"/>
    <property type="match status" value="1"/>
</dbReference>
<gene>
    <name evidence="5" type="ORF">M6B38_376965</name>
</gene>
<feature type="compositionally biased region" description="Basic residues" evidence="3">
    <location>
        <begin position="14"/>
        <end position="32"/>
    </location>
</feature>
<organism evidence="5 6">
    <name type="scientific">Iris pallida</name>
    <name type="common">Sweet iris</name>
    <dbReference type="NCBI Taxonomy" id="29817"/>
    <lineage>
        <taxon>Eukaryota</taxon>
        <taxon>Viridiplantae</taxon>
        <taxon>Streptophyta</taxon>
        <taxon>Embryophyta</taxon>
        <taxon>Tracheophyta</taxon>
        <taxon>Spermatophyta</taxon>
        <taxon>Magnoliopsida</taxon>
        <taxon>Liliopsida</taxon>
        <taxon>Asparagales</taxon>
        <taxon>Iridaceae</taxon>
        <taxon>Iridoideae</taxon>
        <taxon>Irideae</taxon>
        <taxon>Iris</taxon>
    </lineage>
</organism>
<dbReference type="AlphaFoldDB" id="A0AAX6GBQ6"/>
<dbReference type="PANTHER" id="PTHR47926:SF539">
    <property type="entry name" value="DYW DOMAIN-CONTAINING PROTEIN"/>
    <property type="match status" value="1"/>
</dbReference>
<feature type="repeat" description="PPR" evidence="2">
    <location>
        <begin position="451"/>
        <end position="485"/>
    </location>
</feature>
<dbReference type="GO" id="GO:0009451">
    <property type="term" value="P:RNA modification"/>
    <property type="evidence" value="ECO:0007669"/>
    <property type="project" value="InterPro"/>
</dbReference>